<feature type="compositionally biased region" description="Low complexity" evidence="7">
    <location>
        <begin position="119"/>
        <end position="138"/>
    </location>
</feature>
<dbReference type="PANTHER" id="PTHR31241">
    <property type="entry name" value="DEHYDRATION-RESPONSIVE ELEMENT-BINDING PROTEIN 2C"/>
    <property type="match status" value="1"/>
</dbReference>
<dbReference type="SUPFAM" id="SSF54171">
    <property type="entry name" value="DNA-binding domain"/>
    <property type="match status" value="1"/>
</dbReference>
<reference evidence="9" key="1">
    <citation type="journal article" date="2023" name="Nat. Commun.">
        <title>Diploid and tetraploid genomes of Acorus and the evolution of monocots.</title>
        <authorList>
            <person name="Ma L."/>
            <person name="Liu K.W."/>
            <person name="Li Z."/>
            <person name="Hsiao Y.Y."/>
            <person name="Qi Y."/>
            <person name="Fu T."/>
            <person name="Tang G.D."/>
            <person name="Zhang D."/>
            <person name="Sun W.H."/>
            <person name="Liu D.K."/>
            <person name="Li Y."/>
            <person name="Chen G.Z."/>
            <person name="Liu X.D."/>
            <person name="Liao X.Y."/>
            <person name="Jiang Y.T."/>
            <person name="Yu X."/>
            <person name="Hao Y."/>
            <person name="Huang J."/>
            <person name="Zhao X.W."/>
            <person name="Ke S."/>
            <person name="Chen Y.Y."/>
            <person name="Wu W.L."/>
            <person name="Hsu J.L."/>
            <person name="Lin Y.F."/>
            <person name="Huang M.D."/>
            <person name="Li C.Y."/>
            <person name="Huang L."/>
            <person name="Wang Z.W."/>
            <person name="Zhao X."/>
            <person name="Zhong W.Y."/>
            <person name="Peng D.H."/>
            <person name="Ahmad S."/>
            <person name="Lan S."/>
            <person name="Zhang J.S."/>
            <person name="Tsai W.C."/>
            <person name="Van de Peer Y."/>
            <person name="Liu Z.J."/>
        </authorList>
    </citation>
    <scope>NUCLEOTIDE SEQUENCE</scope>
    <source>
        <strain evidence="9">CP</strain>
    </source>
</reference>
<dbReference type="Pfam" id="PF00847">
    <property type="entry name" value="AP2"/>
    <property type="match status" value="1"/>
</dbReference>
<dbReference type="Proteomes" id="UP001180020">
    <property type="component" value="Unassembled WGS sequence"/>
</dbReference>
<dbReference type="GO" id="GO:0005634">
    <property type="term" value="C:nucleus"/>
    <property type="evidence" value="ECO:0007669"/>
    <property type="project" value="UniProtKB-SubCell"/>
</dbReference>
<organism evidence="9 10">
    <name type="scientific">Acorus calamus</name>
    <name type="common">Sweet flag</name>
    <dbReference type="NCBI Taxonomy" id="4465"/>
    <lineage>
        <taxon>Eukaryota</taxon>
        <taxon>Viridiplantae</taxon>
        <taxon>Streptophyta</taxon>
        <taxon>Embryophyta</taxon>
        <taxon>Tracheophyta</taxon>
        <taxon>Spermatophyta</taxon>
        <taxon>Magnoliopsida</taxon>
        <taxon>Liliopsida</taxon>
        <taxon>Acoraceae</taxon>
        <taxon>Acorus</taxon>
    </lineage>
</organism>
<sequence>MDTDPIQSTNPIEQYPSSSSTTTTTTTITTTTTTPTTGGGGGRKCKGKGGPDNSKFRYRGVRQRSWGKWVAEIREPRRRTRKWLGTFSTAEEAAAAYDRAALVLYGPRAHLNLHHPNNSTVPTTTTTTSTTTTASSSSLRPLLPRPFPGYFPIPTTIAAPQHHNLVAALPNPNYQSSLYDEISLLSLSSSDVLAASSSQPPQPAEVQPPPPPPPQCDEWPCLDEDYYPAPSPAGLWDYSVDPFLFDL</sequence>
<dbReference type="FunFam" id="3.30.730.10:FF:000001">
    <property type="entry name" value="Ethylene-responsive transcription factor 2"/>
    <property type="match status" value="1"/>
</dbReference>
<keyword evidence="10" id="KW-1185">Reference proteome</keyword>
<evidence type="ECO:0000256" key="1">
    <source>
        <dbReference type="ARBA" id="ARBA00004123"/>
    </source>
</evidence>
<comment type="caution">
    <text evidence="9">The sequence shown here is derived from an EMBL/GenBank/DDBJ whole genome shotgun (WGS) entry which is preliminary data.</text>
</comment>
<evidence type="ECO:0000259" key="8">
    <source>
        <dbReference type="PROSITE" id="PS51032"/>
    </source>
</evidence>
<dbReference type="CDD" id="cd00018">
    <property type="entry name" value="AP2"/>
    <property type="match status" value="1"/>
</dbReference>
<name>A0AAV9F7C6_ACOCL</name>
<dbReference type="InterPro" id="IPR001471">
    <property type="entry name" value="AP2/ERF_dom"/>
</dbReference>
<evidence type="ECO:0000256" key="7">
    <source>
        <dbReference type="SAM" id="MobiDB-lite"/>
    </source>
</evidence>
<dbReference type="InterPro" id="IPR036955">
    <property type="entry name" value="AP2/ERF_dom_sf"/>
</dbReference>
<feature type="compositionally biased region" description="Polar residues" evidence="7">
    <location>
        <begin position="1"/>
        <end position="20"/>
    </location>
</feature>
<dbReference type="SMART" id="SM00380">
    <property type="entry name" value="AP2"/>
    <property type="match status" value="1"/>
</dbReference>
<feature type="region of interest" description="Disordered" evidence="7">
    <location>
        <begin position="193"/>
        <end position="223"/>
    </location>
</feature>
<protein>
    <submittedName>
        <fullName evidence="9">Ethylene-responsive transcription factor ABI4</fullName>
    </submittedName>
</protein>
<evidence type="ECO:0000256" key="6">
    <source>
        <dbReference type="ARBA" id="ARBA00024343"/>
    </source>
</evidence>
<dbReference type="Gene3D" id="3.30.730.10">
    <property type="entry name" value="AP2/ERF domain"/>
    <property type="match status" value="1"/>
</dbReference>
<feature type="compositionally biased region" description="Low complexity" evidence="7">
    <location>
        <begin position="21"/>
        <end position="36"/>
    </location>
</feature>
<feature type="domain" description="AP2/ERF" evidence="8">
    <location>
        <begin position="57"/>
        <end position="114"/>
    </location>
</feature>
<feature type="region of interest" description="Disordered" evidence="7">
    <location>
        <begin position="1"/>
        <end position="57"/>
    </location>
</feature>
<dbReference type="GO" id="GO:0003700">
    <property type="term" value="F:DNA-binding transcription factor activity"/>
    <property type="evidence" value="ECO:0007669"/>
    <property type="project" value="InterPro"/>
</dbReference>
<evidence type="ECO:0000313" key="10">
    <source>
        <dbReference type="Proteomes" id="UP001180020"/>
    </source>
</evidence>
<dbReference type="PROSITE" id="PS51032">
    <property type="entry name" value="AP2_ERF"/>
    <property type="match status" value="1"/>
</dbReference>
<evidence type="ECO:0000256" key="5">
    <source>
        <dbReference type="ARBA" id="ARBA00023242"/>
    </source>
</evidence>
<dbReference type="PANTHER" id="PTHR31241:SF24">
    <property type="entry name" value="ETHYLENE-RESPONSIVE TRANSCRIPTION FACTOR ABI4"/>
    <property type="match status" value="1"/>
</dbReference>
<dbReference type="AlphaFoldDB" id="A0AAV9F7C6"/>
<comment type="subcellular location">
    <subcellularLocation>
        <location evidence="1">Nucleus</location>
    </subcellularLocation>
</comment>
<dbReference type="InterPro" id="IPR016177">
    <property type="entry name" value="DNA-bd_dom_sf"/>
</dbReference>
<dbReference type="EMBL" id="JAUJYO010000003">
    <property type="protein sequence ID" value="KAK1320153.1"/>
    <property type="molecule type" value="Genomic_DNA"/>
</dbReference>
<evidence type="ECO:0000256" key="2">
    <source>
        <dbReference type="ARBA" id="ARBA00023015"/>
    </source>
</evidence>
<comment type="similarity">
    <text evidence="6">Belongs to the AP2/ERF transcription factor family. ERF subfamily.</text>
</comment>
<evidence type="ECO:0000256" key="3">
    <source>
        <dbReference type="ARBA" id="ARBA00023125"/>
    </source>
</evidence>
<accession>A0AAV9F7C6</accession>
<evidence type="ECO:0000313" key="9">
    <source>
        <dbReference type="EMBL" id="KAK1320153.1"/>
    </source>
</evidence>
<proteinExistence type="inferred from homology"/>
<dbReference type="GO" id="GO:0000976">
    <property type="term" value="F:transcription cis-regulatory region binding"/>
    <property type="evidence" value="ECO:0007669"/>
    <property type="project" value="TreeGrafter"/>
</dbReference>
<keyword evidence="2" id="KW-0805">Transcription regulation</keyword>
<dbReference type="PRINTS" id="PR00367">
    <property type="entry name" value="ETHRSPELEMNT"/>
</dbReference>
<feature type="compositionally biased region" description="Pro residues" evidence="7">
    <location>
        <begin position="200"/>
        <end position="215"/>
    </location>
</feature>
<keyword evidence="4" id="KW-0804">Transcription</keyword>
<dbReference type="GO" id="GO:0045893">
    <property type="term" value="P:positive regulation of DNA-templated transcription"/>
    <property type="evidence" value="ECO:0007669"/>
    <property type="project" value="TreeGrafter"/>
</dbReference>
<gene>
    <name evidence="9" type="primary">ABI4</name>
    <name evidence="9" type="ORF">QJS10_CPA03g01168</name>
</gene>
<keyword evidence="3" id="KW-0238">DNA-binding</keyword>
<reference evidence="9" key="2">
    <citation type="submission" date="2023-06" db="EMBL/GenBank/DDBJ databases">
        <authorList>
            <person name="Ma L."/>
            <person name="Liu K.-W."/>
            <person name="Li Z."/>
            <person name="Hsiao Y.-Y."/>
            <person name="Qi Y."/>
            <person name="Fu T."/>
            <person name="Tang G."/>
            <person name="Zhang D."/>
            <person name="Sun W.-H."/>
            <person name="Liu D.-K."/>
            <person name="Li Y."/>
            <person name="Chen G.-Z."/>
            <person name="Liu X.-D."/>
            <person name="Liao X.-Y."/>
            <person name="Jiang Y.-T."/>
            <person name="Yu X."/>
            <person name="Hao Y."/>
            <person name="Huang J."/>
            <person name="Zhao X.-W."/>
            <person name="Ke S."/>
            <person name="Chen Y.-Y."/>
            <person name="Wu W.-L."/>
            <person name="Hsu J.-L."/>
            <person name="Lin Y.-F."/>
            <person name="Huang M.-D."/>
            <person name="Li C.-Y."/>
            <person name="Huang L."/>
            <person name="Wang Z.-W."/>
            <person name="Zhao X."/>
            <person name="Zhong W.-Y."/>
            <person name="Peng D.-H."/>
            <person name="Ahmad S."/>
            <person name="Lan S."/>
            <person name="Zhang J.-S."/>
            <person name="Tsai W.-C."/>
            <person name="Van De Peer Y."/>
            <person name="Liu Z.-J."/>
        </authorList>
    </citation>
    <scope>NUCLEOTIDE SEQUENCE</scope>
    <source>
        <strain evidence="9">CP</strain>
        <tissue evidence="9">Leaves</tissue>
    </source>
</reference>
<feature type="region of interest" description="Disordered" evidence="7">
    <location>
        <begin position="114"/>
        <end position="139"/>
    </location>
</feature>
<dbReference type="GO" id="GO:0006950">
    <property type="term" value="P:response to stress"/>
    <property type="evidence" value="ECO:0007669"/>
    <property type="project" value="TreeGrafter"/>
</dbReference>
<keyword evidence="5" id="KW-0539">Nucleus</keyword>
<evidence type="ECO:0000256" key="4">
    <source>
        <dbReference type="ARBA" id="ARBA00023163"/>
    </source>
</evidence>